<dbReference type="KEGG" id="ncu:F0U83_08745"/>
<gene>
    <name evidence="1" type="ORF">F0U83_08745</name>
</gene>
<evidence type="ECO:0000313" key="1">
    <source>
        <dbReference type="EMBL" id="QEQ96799.1"/>
    </source>
</evidence>
<dbReference type="OrthoDB" id="5822659at2"/>
<organism evidence="1 2">
    <name type="scientific">Neptunomonas concharum</name>
    <dbReference type="NCBI Taxonomy" id="1031538"/>
    <lineage>
        <taxon>Bacteria</taxon>
        <taxon>Pseudomonadati</taxon>
        <taxon>Pseudomonadota</taxon>
        <taxon>Gammaproteobacteria</taxon>
        <taxon>Oceanospirillales</taxon>
        <taxon>Oceanospirillaceae</taxon>
        <taxon>Neptunomonas</taxon>
    </lineage>
</organism>
<reference evidence="1 2" key="1">
    <citation type="journal article" date="2019" name="Biochem. Eng. J.">
        <title>Metabolic engineering of the marine bacteria Neptunomonas concharum for the production of acetoin and meso-2,3-butanediol from acetate.</title>
        <authorList>
            <person name="Li W."/>
            <person name="Pu N."/>
            <person name="Liu C.-X."/>
            <person name="Yuan Q.-P."/>
            <person name="Li Z.-J."/>
        </authorList>
    </citation>
    <scope>NUCLEOTIDE SEQUENCE [LARGE SCALE GENOMIC DNA]</scope>
    <source>
        <strain evidence="1 2">JCM17730</strain>
    </source>
</reference>
<dbReference type="EMBL" id="CP043869">
    <property type="protein sequence ID" value="QEQ96799.1"/>
    <property type="molecule type" value="Genomic_DNA"/>
</dbReference>
<dbReference type="AlphaFoldDB" id="A0A5P1RAW8"/>
<protein>
    <submittedName>
        <fullName evidence="1">Cation transporter</fullName>
    </submittedName>
</protein>
<proteinExistence type="predicted"/>
<sequence length="119" mass="13755">MNNSQHRLGVSEVNLVVRHLRLENITVENRDLILTEIDAIYGIDNVSFDDKAAILNIAYDASRCNLDGIEEVIRQHGADVAHDWWTHFKEGYYRYVDQNVKDNSVHEPWSCHKLPPGKK</sequence>
<dbReference type="RefSeq" id="WP_138987409.1">
    <property type="nucleotide sequence ID" value="NZ_CP043869.1"/>
</dbReference>
<dbReference type="Proteomes" id="UP000324760">
    <property type="component" value="Chromosome"/>
</dbReference>
<keyword evidence="2" id="KW-1185">Reference proteome</keyword>
<accession>A0A5P1RAW8</accession>
<evidence type="ECO:0000313" key="2">
    <source>
        <dbReference type="Proteomes" id="UP000324760"/>
    </source>
</evidence>
<name>A0A5P1RAW8_9GAMM</name>